<dbReference type="RefSeq" id="WP_048498103.1">
    <property type="nucleotide sequence ID" value="NZ_LFNG01000001.1"/>
</dbReference>
<protein>
    <recommendedName>
        <fullName evidence="1">PD-(D/E)XK endonuclease-like domain-containing protein</fullName>
    </recommendedName>
</protein>
<sequence length="910" mass="106426">MKFLSKIITELLHQNKDLSTFDFVLPGKRPIVFIKEILKEKKYQGFLPNFFTIEDLIKEISGKQHFQGIGLWLFAFEIYREIQPSEDFAGFLKWFPTIAKDWDDMLKFSESDKAVLEYMFDEERIKNWSENLGDSEDSARKRFLNFWQKMNLFLPLLKSKLQEENLATSGMIHESAKSKIEHFANETHRKFVFCGFNAFTPVEEKLVRNLLQQNKAHCFFQADEYYVNDERQEAGKFLREIKTWKEFNDSRHFHWIENDFSQPKDIKIYEVSGNITQTKVLPKIFEQLSDHDLSKTAVILLDENLLPASLDALSTVPHLNITMGFPLKNLSFSNAMKNLFYLQKQLEKKDSSYYYKDVLAILEEIPNDEIDAAIIAKFKSVIEERNIVYISKNQFGELLSEVSYFNLLIKPTSSDAFLNQIIAFCNQLKFREIDDILYENIAHFEKSFKIIKNQIRPYSFAIKMETLEVLINQLVNAETIDFKGEPLRGLQVMGLLESRLLNFENIILLSVNEGKLPLGNSQNTYIPFDVRQHFGLHTFLENDSIYAYHFYRLIQDSKKVFLLYNALSSGVNIGEQSRFITQLEIEDHFHDLKKVVIENTSEPINQQPMTIEKTAAVLEKLQDWKSRVSASHLNSFIYNPIDFYLTKILQTKESVEIEEELSQRNYGSLVHFTLQFIYKEFIGKKLSANDLELSTEAINEAMEKAILELKHQPEFYERGMNYIHKSIAERVVRNILDFDKKLIESGNTLEIIDVEGNFDQIQFYLDDQKSDAVKFYGFIDRIDRVNGNLRIIDFKTAKTKNLSIKSPKNEDEDEKLRQLFLREDYKQAMQLSIYAYSVLNNEKMLDHSVQCGIWSFAEVSKGVQNLTVFGESQITKTILETPMESVKNVILKILDPHENFVENEKQRWNG</sequence>
<feature type="domain" description="PD-(D/E)XK endonuclease-like" evidence="1">
    <location>
        <begin position="627"/>
        <end position="858"/>
    </location>
</feature>
<organism evidence="2 3">
    <name type="scientific">Chryseobacterium koreense CCUG 49689</name>
    <dbReference type="NCBI Taxonomy" id="1304281"/>
    <lineage>
        <taxon>Bacteria</taxon>
        <taxon>Pseudomonadati</taxon>
        <taxon>Bacteroidota</taxon>
        <taxon>Flavobacteriia</taxon>
        <taxon>Flavobacteriales</taxon>
        <taxon>Weeksellaceae</taxon>
        <taxon>Chryseobacterium group</taxon>
        <taxon>Chryseobacterium</taxon>
    </lineage>
</organism>
<dbReference type="InterPro" id="IPR011604">
    <property type="entry name" value="PDDEXK-like_dom_sf"/>
</dbReference>
<evidence type="ECO:0000313" key="3">
    <source>
        <dbReference type="Proteomes" id="UP000035900"/>
    </source>
</evidence>
<dbReference type="Pfam" id="PF12705">
    <property type="entry name" value="PDDEXK_1"/>
    <property type="match status" value="1"/>
</dbReference>
<evidence type="ECO:0000259" key="1">
    <source>
        <dbReference type="Pfam" id="PF12705"/>
    </source>
</evidence>
<gene>
    <name evidence="2" type="ORF">ACM44_00305</name>
</gene>
<proteinExistence type="predicted"/>
<dbReference type="EMBL" id="LFNG01000001">
    <property type="protein sequence ID" value="KMQ72578.1"/>
    <property type="molecule type" value="Genomic_DNA"/>
</dbReference>
<dbReference type="Proteomes" id="UP000035900">
    <property type="component" value="Unassembled WGS sequence"/>
</dbReference>
<dbReference type="SUPFAM" id="SSF52980">
    <property type="entry name" value="Restriction endonuclease-like"/>
    <property type="match status" value="1"/>
</dbReference>
<dbReference type="Gene3D" id="3.90.320.10">
    <property type="match status" value="1"/>
</dbReference>
<name>A0A0J7J2H9_9FLAO</name>
<evidence type="ECO:0000313" key="2">
    <source>
        <dbReference type="EMBL" id="KMQ72578.1"/>
    </source>
</evidence>
<dbReference type="AlphaFoldDB" id="A0A0J7J2H9"/>
<dbReference type="InterPro" id="IPR011335">
    <property type="entry name" value="Restrct_endonuc-II-like"/>
</dbReference>
<dbReference type="InterPro" id="IPR038726">
    <property type="entry name" value="PDDEXK_AddAB-type"/>
</dbReference>
<accession>A0A0J7J2H9</accession>
<dbReference type="STRING" id="1304281.ACM44_00305"/>
<dbReference type="SUPFAM" id="SSF52540">
    <property type="entry name" value="P-loop containing nucleoside triphosphate hydrolases"/>
    <property type="match status" value="1"/>
</dbReference>
<dbReference type="PATRIC" id="fig|1304281.5.peg.64"/>
<comment type="caution">
    <text evidence="2">The sequence shown here is derived from an EMBL/GenBank/DDBJ whole genome shotgun (WGS) entry which is preliminary data.</text>
</comment>
<keyword evidence="3" id="KW-1185">Reference proteome</keyword>
<reference evidence="2 3" key="1">
    <citation type="journal article" date="2004" name="Int. J. Syst. Evol. Microbiol.">
        <title>Kaistella koreensis gen. nov., sp. nov., a novel member of the Chryseobacterium-Bergeyella-Riemerella branch.</title>
        <authorList>
            <person name="Kim M.K."/>
            <person name="Im W.T."/>
            <person name="Shin Y.K."/>
            <person name="Lim J.H."/>
            <person name="Kim S.H."/>
            <person name="Lee B.C."/>
            <person name="Park M.Y."/>
            <person name="Lee K.Y."/>
            <person name="Lee S.T."/>
        </authorList>
    </citation>
    <scope>NUCLEOTIDE SEQUENCE [LARGE SCALE GENOMIC DNA]</scope>
    <source>
        <strain evidence="2 3">CCUG 49689</strain>
    </source>
</reference>
<dbReference type="OrthoDB" id="9762792at2"/>
<dbReference type="InterPro" id="IPR027417">
    <property type="entry name" value="P-loop_NTPase"/>
</dbReference>